<proteinExistence type="predicted"/>
<keyword evidence="2" id="KW-1185">Reference proteome</keyword>
<name>V4KCD1_EUTSA</name>
<accession>V4KCD1</accession>
<sequence length="90" mass="10695">MCLNSTTIKDVDSDVEDRRECREFDIEEALSQFRDESSIRHNIYPDTDDDEEQQRAKRRNNMRRGDCHLYLLKVFISGFAFKEAVLDYAL</sequence>
<reference evidence="1 2" key="1">
    <citation type="journal article" date="2013" name="Front. Plant Sci.">
        <title>The Reference Genome of the Halophytic Plant Eutrema salsugineum.</title>
        <authorList>
            <person name="Yang R."/>
            <person name="Jarvis D.E."/>
            <person name="Chen H."/>
            <person name="Beilstein M.A."/>
            <person name="Grimwood J."/>
            <person name="Jenkins J."/>
            <person name="Shu S."/>
            <person name="Prochnik S."/>
            <person name="Xin M."/>
            <person name="Ma C."/>
            <person name="Schmutz J."/>
            <person name="Wing R.A."/>
            <person name="Mitchell-Olds T."/>
            <person name="Schumaker K.S."/>
            <person name="Wang X."/>
        </authorList>
    </citation>
    <scope>NUCLEOTIDE SEQUENCE [LARGE SCALE GENOMIC DNA]</scope>
</reference>
<evidence type="ECO:0000313" key="1">
    <source>
        <dbReference type="EMBL" id="ESQ28769.1"/>
    </source>
</evidence>
<dbReference type="Proteomes" id="UP000030689">
    <property type="component" value="Unassembled WGS sequence"/>
</dbReference>
<protein>
    <submittedName>
        <fullName evidence="1">Uncharacterized protein</fullName>
    </submittedName>
</protein>
<dbReference type="Gramene" id="ESQ28769">
    <property type="protein sequence ID" value="ESQ28769"/>
    <property type="gene ID" value="EUTSA_v10019515mg"/>
</dbReference>
<dbReference type="EMBL" id="KI517953">
    <property type="protein sequence ID" value="ESQ28769.1"/>
    <property type="molecule type" value="Genomic_DNA"/>
</dbReference>
<dbReference type="KEGG" id="eus:EUTSA_v10019515mg"/>
<dbReference type="AlphaFoldDB" id="V4KCD1"/>
<organism evidence="1 2">
    <name type="scientific">Eutrema salsugineum</name>
    <name type="common">Saltwater cress</name>
    <name type="synonym">Sisymbrium salsugineum</name>
    <dbReference type="NCBI Taxonomy" id="72664"/>
    <lineage>
        <taxon>Eukaryota</taxon>
        <taxon>Viridiplantae</taxon>
        <taxon>Streptophyta</taxon>
        <taxon>Embryophyta</taxon>
        <taxon>Tracheophyta</taxon>
        <taxon>Spermatophyta</taxon>
        <taxon>Magnoliopsida</taxon>
        <taxon>eudicotyledons</taxon>
        <taxon>Gunneridae</taxon>
        <taxon>Pentapetalae</taxon>
        <taxon>rosids</taxon>
        <taxon>malvids</taxon>
        <taxon>Brassicales</taxon>
        <taxon>Brassicaceae</taxon>
        <taxon>Eutremeae</taxon>
        <taxon>Eutrema</taxon>
    </lineage>
</organism>
<gene>
    <name evidence="1" type="ORF">EUTSA_v10019515mg</name>
</gene>
<dbReference type="OMA" id="DRRECRE"/>
<evidence type="ECO:0000313" key="2">
    <source>
        <dbReference type="Proteomes" id="UP000030689"/>
    </source>
</evidence>